<gene>
    <name evidence="3" type="ORF">L0U89_04850</name>
</gene>
<dbReference type="RefSeq" id="WP_234860496.1">
    <property type="nucleotide sequence ID" value="NZ_JAKEVZ010000003.1"/>
</dbReference>
<evidence type="ECO:0000313" key="4">
    <source>
        <dbReference type="Proteomes" id="UP001201449"/>
    </source>
</evidence>
<feature type="region of interest" description="Disordered" evidence="1">
    <location>
        <begin position="51"/>
        <end position="83"/>
    </location>
</feature>
<dbReference type="Pfam" id="PF13699">
    <property type="entry name" value="eCIS_core"/>
    <property type="match status" value="1"/>
</dbReference>
<accession>A0ABS9BS57</accession>
<comment type="caution">
    <text evidence="3">The sequence shown here is derived from an EMBL/GenBank/DDBJ whole genome shotgun (WGS) entry which is preliminary data.</text>
</comment>
<keyword evidence="4" id="KW-1185">Reference proteome</keyword>
<feature type="region of interest" description="Disordered" evidence="1">
    <location>
        <begin position="190"/>
        <end position="253"/>
    </location>
</feature>
<evidence type="ECO:0000256" key="1">
    <source>
        <dbReference type="SAM" id="MobiDB-lite"/>
    </source>
</evidence>
<reference evidence="3 4" key="1">
    <citation type="submission" date="2022-01" db="EMBL/GenBank/DDBJ databases">
        <title>Mariniradius saccharolyticus sp. nov., isolated from sediment of a river.</title>
        <authorList>
            <person name="Liu H."/>
        </authorList>
    </citation>
    <scope>NUCLEOTIDE SEQUENCE [LARGE SCALE GENOMIC DNA]</scope>
    <source>
        <strain evidence="3 4">RY-2</strain>
    </source>
</reference>
<evidence type="ECO:0000259" key="2">
    <source>
        <dbReference type="Pfam" id="PF13699"/>
    </source>
</evidence>
<feature type="domain" description="eCIS core" evidence="2">
    <location>
        <begin position="77"/>
        <end position="152"/>
    </location>
</feature>
<feature type="compositionally biased region" description="Polar residues" evidence="1">
    <location>
        <begin position="69"/>
        <end position="82"/>
    </location>
</feature>
<protein>
    <submittedName>
        <fullName evidence="3">DUF4157 domain-containing protein</fullName>
    </submittedName>
</protein>
<organism evidence="3 4">
    <name type="scientific">Mariniradius sediminis</name>
    <dbReference type="NCBI Taxonomy" id="2909237"/>
    <lineage>
        <taxon>Bacteria</taxon>
        <taxon>Pseudomonadati</taxon>
        <taxon>Bacteroidota</taxon>
        <taxon>Cytophagia</taxon>
        <taxon>Cytophagales</taxon>
        <taxon>Cyclobacteriaceae</taxon>
        <taxon>Mariniradius</taxon>
    </lineage>
</organism>
<dbReference type="InterPro" id="IPR025295">
    <property type="entry name" value="eCIS_core_dom"/>
</dbReference>
<sequence length="369" mass="39568">MKEQKTTTQPKNFTRKGDFFSSDQICKDTKVSLPSDQREKAAVDLAGQIMGSTREAATPHPGPAFISDAKSSTGTALPTDTKTQMERSFGRNFSDVRIHTDDHATQLSKEINAKAFTLGSDIFFQKKYFDPRGGLGKRLLAHELAHTIQQKELSGYNFIQREGEEQKDKAKETPKVETKVEVVTEQNITKGETKGKATTTRSAEQSVGEGVTAKASEKTTGDARTASAELAAKDKSTGLSASTGIKAEESTVDPTQADKAKGFIKLGGNWTLFDARLKLESGISAETDFKYKPSVSIDGKAVFFPNGRLSPELAGKFLYGKDGPSGQITPGLNFKITDALSAKAGVPITIDSSGKVGASVGLGFVIKFP</sequence>
<dbReference type="Proteomes" id="UP001201449">
    <property type="component" value="Unassembled WGS sequence"/>
</dbReference>
<dbReference type="EMBL" id="JAKEVZ010000003">
    <property type="protein sequence ID" value="MCF1750391.1"/>
    <property type="molecule type" value="Genomic_DNA"/>
</dbReference>
<evidence type="ECO:0000313" key="3">
    <source>
        <dbReference type="EMBL" id="MCF1750391.1"/>
    </source>
</evidence>
<name>A0ABS9BS57_9BACT</name>
<proteinExistence type="predicted"/>